<evidence type="ECO:0000256" key="1">
    <source>
        <dbReference type="ARBA" id="ARBA00022827"/>
    </source>
</evidence>
<dbReference type="InterPro" id="IPR016169">
    <property type="entry name" value="FAD-bd_PCMH_sub2"/>
</dbReference>
<dbReference type="EMBL" id="CP096040">
    <property type="protein sequence ID" value="USQ94566.1"/>
    <property type="molecule type" value="Genomic_DNA"/>
</dbReference>
<dbReference type="InterPro" id="IPR010031">
    <property type="entry name" value="FAD_lactone_oxidase-like"/>
</dbReference>
<dbReference type="InterPro" id="IPR016166">
    <property type="entry name" value="FAD-bd_PCMH"/>
</dbReference>
<reference evidence="3 4" key="1">
    <citation type="submission" date="2022-04" db="EMBL/GenBank/DDBJ databases">
        <title>Genome sequence of soybean root-associated Caulobacter segnis RL271.</title>
        <authorList>
            <person name="Longley R."/>
            <person name="Bonito G."/>
            <person name="Trigodet F."/>
            <person name="Crosson S."/>
            <person name="Fiebig A."/>
        </authorList>
    </citation>
    <scope>NUCLEOTIDE SEQUENCE [LARGE SCALE GENOMIC DNA]</scope>
    <source>
        <strain evidence="3 4">RL271</strain>
    </source>
</reference>
<dbReference type="Pfam" id="PF01565">
    <property type="entry name" value="FAD_binding_4"/>
    <property type="match status" value="1"/>
</dbReference>
<proteinExistence type="predicted"/>
<keyword evidence="1" id="KW-0285">Flavoprotein</keyword>
<dbReference type="PANTHER" id="PTHR43762:SF1">
    <property type="entry name" value="D-ARABINONO-1,4-LACTONE OXIDASE"/>
    <property type="match status" value="1"/>
</dbReference>
<dbReference type="PANTHER" id="PTHR43762">
    <property type="entry name" value="L-GULONOLACTONE OXIDASE"/>
    <property type="match status" value="1"/>
</dbReference>
<protein>
    <submittedName>
        <fullName evidence="3">FAD-binding oxidoreductase</fullName>
    </submittedName>
</protein>
<evidence type="ECO:0000313" key="4">
    <source>
        <dbReference type="Proteomes" id="UP001057520"/>
    </source>
</evidence>
<evidence type="ECO:0000259" key="2">
    <source>
        <dbReference type="PROSITE" id="PS51387"/>
    </source>
</evidence>
<accession>A0ABY4ZRH5</accession>
<dbReference type="SUPFAM" id="SSF56176">
    <property type="entry name" value="FAD-binding/transporter-associated domain-like"/>
    <property type="match status" value="1"/>
</dbReference>
<organism evidence="3 4">
    <name type="scientific">Caulobacter segnis</name>
    <dbReference type="NCBI Taxonomy" id="88688"/>
    <lineage>
        <taxon>Bacteria</taxon>
        <taxon>Pseudomonadati</taxon>
        <taxon>Pseudomonadota</taxon>
        <taxon>Alphaproteobacteria</taxon>
        <taxon>Caulobacterales</taxon>
        <taxon>Caulobacteraceae</taxon>
        <taxon>Caulobacter</taxon>
    </lineage>
</organism>
<name>A0ABY4ZRH5_9CAUL</name>
<dbReference type="InterPro" id="IPR006094">
    <property type="entry name" value="Oxid_FAD_bind_N"/>
</dbReference>
<feature type="domain" description="FAD-binding PCMH-type" evidence="2">
    <location>
        <begin position="10"/>
        <end position="186"/>
    </location>
</feature>
<dbReference type="PROSITE" id="PS51387">
    <property type="entry name" value="FAD_PCMH"/>
    <property type="match status" value="1"/>
</dbReference>
<dbReference type="InterPro" id="IPR036318">
    <property type="entry name" value="FAD-bd_PCMH-like_sf"/>
</dbReference>
<dbReference type="Proteomes" id="UP001057520">
    <property type="component" value="Chromosome"/>
</dbReference>
<keyword evidence="4" id="KW-1185">Reference proteome</keyword>
<evidence type="ECO:0000313" key="3">
    <source>
        <dbReference type="EMBL" id="USQ94566.1"/>
    </source>
</evidence>
<gene>
    <name evidence="3" type="ORF">MZV50_18550</name>
</gene>
<dbReference type="Gene3D" id="3.30.465.10">
    <property type="match status" value="1"/>
</dbReference>
<sequence>MKHTQEARLRRRSFASWSKVLPGDSLCVPDGQGWLEGCARGLSLAPRGAGRSFGDAAFGVPEGLTCQAPRGAAFDLDILGHLLWLDAGDSVGAAHRWLEGTAFEFPIYGGTQWASVGGATAGDIHGKNHPGEGSFGRHVAALDIVLASGETLRCSRTAHEDLFHATLGGMGLTGLITRVALRVRPRASPTLRVRRRQVAGLDALWPLLWPDTPPDYAFATVFDLAQHRPRGLVFQADRTSAATPPPRIARRIDLPRLPVITPGAVRAVGQLVLNATRDPAETLVHRRDFNYSGLHEHLYGWNQLYGLRGMIEYQFAASQGAFPALVERFVNLARAHDAPMLAAVIKPMGPLASGGLLSFPMAGATINFQVPWSPRALAWLDLGSEAVIAAGGRVNLTKDCCLRPDQMARMYPDLDRWRETVRTYDPRGRVLSALARRLDLKPWATAPAS</sequence>
<keyword evidence="1" id="KW-0274">FAD</keyword>